<dbReference type="Pfam" id="PF04266">
    <property type="entry name" value="ASCH"/>
    <property type="match status" value="1"/>
</dbReference>
<protein>
    <recommendedName>
        <fullName evidence="3">ASCH domain-containing protein</fullName>
    </recommendedName>
</protein>
<keyword evidence="1" id="KW-0175">Coiled coil</keyword>
<dbReference type="STRING" id="7168.A0A182N1H8"/>
<dbReference type="GO" id="GO:0008270">
    <property type="term" value="F:zinc ion binding"/>
    <property type="evidence" value="ECO:0007669"/>
    <property type="project" value="InterPro"/>
</dbReference>
<dbReference type="Pfam" id="PF23135">
    <property type="entry name" value="TRI4_N"/>
    <property type="match status" value="1"/>
</dbReference>
<dbReference type="InterPro" id="IPR056993">
    <property type="entry name" value="TRIP4_3rd_dom"/>
</dbReference>
<dbReference type="InterPro" id="IPR056994">
    <property type="entry name" value="TRI4_N"/>
</dbReference>
<evidence type="ECO:0000256" key="1">
    <source>
        <dbReference type="SAM" id="Coils"/>
    </source>
</evidence>
<proteinExistence type="predicted"/>
<dbReference type="InterPro" id="IPR009349">
    <property type="entry name" value="TRIP4/RQT4_C2HC5_Znf"/>
</dbReference>
<dbReference type="FunFam" id="2.30.130.30:FF:000002">
    <property type="entry name" value="Activating signal cointegrator 1"/>
    <property type="match status" value="1"/>
</dbReference>
<evidence type="ECO:0000313" key="5">
    <source>
        <dbReference type="Proteomes" id="UP000075884"/>
    </source>
</evidence>
<name>A0A182N1H8_9DIPT</name>
<dbReference type="Pfam" id="PF06221">
    <property type="entry name" value="zf-C2HC5"/>
    <property type="match status" value="1"/>
</dbReference>
<accession>A0A182N1H8</accession>
<reference evidence="5" key="1">
    <citation type="submission" date="2013-03" db="EMBL/GenBank/DDBJ databases">
        <title>The Genome Sequence of Anopheles dirus WRAIR2.</title>
        <authorList>
            <consortium name="The Broad Institute Genomics Platform"/>
            <person name="Neafsey D.E."/>
            <person name="Walton C."/>
            <person name="Walker B."/>
            <person name="Young S.K."/>
            <person name="Zeng Q."/>
            <person name="Gargeya S."/>
            <person name="Fitzgerald M."/>
            <person name="Haas B."/>
            <person name="Abouelleil A."/>
            <person name="Allen A.W."/>
            <person name="Alvarado L."/>
            <person name="Arachchi H.M."/>
            <person name="Berlin A.M."/>
            <person name="Chapman S.B."/>
            <person name="Gainer-Dewar J."/>
            <person name="Goldberg J."/>
            <person name="Griggs A."/>
            <person name="Gujja S."/>
            <person name="Hansen M."/>
            <person name="Howarth C."/>
            <person name="Imamovic A."/>
            <person name="Ireland A."/>
            <person name="Larimer J."/>
            <person name="McCowan C."/>
            <person name="Murphy C."/>
            <person name="Pearson M."/>
            <person name="Poon T.W."/>
            <person name="Priest M."/>
            <person name="Roberts A."/>
            <person name="Saif S."/>
            <person name="Shea T."/>
            <person name="Sisk P."/>
            <person name="Sykes S."/>
            <person name="Wortman J."/>
            <person name="Nusbaum C."/>
            <person name="Birren B."/>
        </authorList>
    </citation>
    <scope>NUCLEOTIDE SEQUENCE [LARGE SCALE GENOMIC DNA]</scope>
    <source>
        <strain evidence="5">WRAIR2</strain>
    </source>
</reference>
<reference evidence="4" key="2">
    <citation type="submission" date="2020-05" db="UniProtKB">
        <authorList>
            <consortium name="EnsemblMetazoa"/>
        </authorList>
    </citation>
    <scope>IDENTIFICATION</scope>
    <source>
        <strain evidence="4">WRAIR2</strain>
    </source>
</reference>
<keyword evidence="5" id="KW-1185">Reference proteome</keyword>
<dbReference type="GO" id="GO:0180022">
    <property type="term" value="C:RQC-trigger complex"/>
    <property type="evidence" value="ECO:0007669"/>
    <property type="project" value="InterPro"/>
</dbReference>
<evidence type="ECO:0000259" key="3">
    <source>
        <dbReference type="SMART" id="SM01022"/>
    </source>
</evidence>
<dbReference type="InterPro" id="IPR039128">
    <property type="entry name" value="TRIP4-like"/>
</dbReference>
<dbReference type="CDD" id="cd06554">
    <property type="entry name" value="ASCH_ASC-1_like"/>
    <property type="match status" value="1"/>
</dbReference>
<feature type="region of interest" description="Disordered" evidence="2">
    <location>
        <begin position="66"/>
        <end position="120"/>
    </location>
</feature>
<dbReference type="GO" id="GO:0072344">
    <property type="term" value="P:rescue of stalled ribosome"/>
    <property type="evidence" value="ECO:0007669"/>
    <property type="project" value="InterPro"/>
</dbReference>
<evidence type="ECO:0000313" key="4">
    <source>
        <dbReference type="EnsemblMetazoa" id="ADIR001486-PA"/>
    </source>
</evidence>
<dbReference type="InterPro" id="IPR015947">
    <property type="entry name" value="PUA-like_sf"/>
</dbReference>
<organism evidence="4 5">
    <name type="scientific">Anopheles dirus</name>
    <dbReference type="NCBI Taxonomy" id="7168"/>
    <lineage>
        <taxon>Eukaryota</taxon>
        <taxon>Metazoa</taxon>
        <taxon>Ecdysozoa</taxon>
        <taxon>Arthropoda</taxon>
        <taxon>Hexapoda</taxon>
        <taxon>Insecta</taxon>
        <taxon>Pterygota</taxon>
        <taxon>Neoptera</taxon>
        <taxon>Endopterygota</taxon>
        <taxon>Diptera</taxon>
        <taxon>Nematocera</taxon>
        <taxon>Culicoidea</taxon>
        <taxon>Culicidae</taxon>
        <taxon>Anophelinae</taxon>
        <taxon>Anopheles</taxon>
    </lineage>
</organism>
<feature type="region of interest" description="Disordered" evidence="2">
    <location>
        <begin position="306"/>
        <end position="335"/>
    </location>
</feature>
<dbReference type="Pfam" id="PF23134">
    <property type="entry name" value="TRIP4_3rd"/>
    <property type="match status" value="1"/>
</dbReference>
<evidence type="ECO:0000256" key="2">
    <source>
        <dbReference type="SAM" id="MobiDB-lite"/>
    </source>
</evidence>
<sequence length="566" mass="63762">MKQVAINEWIRQELSKCLMFDIPEDLIMYIHSIKEAHEIDVYFRTLLDFSNPEHKAFIDELKRRLGHADGPAPQPPKGNSKAAGKSKQQQQQQQPQQQSKQSSTSAPAPAPETSGRKKTKYVNLYGQDGELADVVMLKGRHRCDCQASKHRLVNNCLQCGRIVCEQEGSGPCLFCGSLVCTEGEQRLIESSSRKGDNLRRTLMEQHRPAGWEEALATRNRLLEYDRNSEKRTTVIDDEADYFKTHSVWLSDAERRKLDQLEEEMREKRHASRLARKVTLDFAGRQVLDEATLSADDVEAILRQASLVDAPQQSRPDGAGASGNESALVRDDDDDVHPALCGPAPTFVDIVTGAPPPEPAVNPTGYDGVYSRVQDKEFLEMSDLRHCLSMHQPWASLLVAGLKRHEGRTWYSSHRGRLWIAATAKPVDPETVRELETFYRRLYADDAIEFPTQYPTGCLLGCVTVQDCLPQEEYRKQHPAGESDSPFVFVCAEPQELPVRFPMKGDHKICTSAGGTRARKEERFFLILVLAFFLTPSGRADMLDARIHQAAVKALQRLAKQNRKLDS</sequence>
<dbReference type="SUPFAM" id="SSF88697">
    <property type="entry name" value="PUA domain-like"/>
    <property type="match status" value="1"/>
</dbReference>
<dbReference type="GO" id="GO:0005634">
    <property type="term" value="C:nucleus"/>
    <property type="evidence" value="ECO:0007669"/>
    <property type="project" value="InterPro"/>
</dbReference>
<dbReference type="PANTHER" id="PTHR12963">
    <property type="entry name" value="THYROID RECEPTOR INTERACTING PROTEIN RELATED"/>
    <property type="match status" value="1"/>
</dbReference>
<dbReference type="InterPro" id="IPR007374">
    <property type="entry name" value="ASCH_domain"/>
</dbReference>
<dbReference type="EnsemblMetazoa" id="ADIR001486-RA">
    <property type="protein sequence ID" value="ADIR001486-PA"/>
    <property type="gene ID" value="ADIR001486"/>
</dbReference>
<feature type="compositionally biased region" description="Low complexity" evidence="2">
    <location>
        <begin position="80"/>
        <end position="107"/>
    </location>
</feature>
<feature type="domain" description="ASCH" evidence="3">
    <location>
        <begin position="387"/>
        <end position="498"/>
    </location>
</feature>
<dbReference type="Gene3D" id="2.30.130.30">
    <property type="entry name" value="Hypothetical protein"/>
    <property type="match status" value="1"/>
</dbReference>
<dbReference type="VEuPathDB" id="VectorBase:ADIR001486"/>
<dbReference type="AlphaFoldDB" id="A0A182N1H8"/>
<dbReference type="SMART" id="SM01022">
    <property type="entry name" value="ASCH"/>
    <property type="match status" value="1"/>
</dbReference>
<dbReference type="PANTHER" id="PTHR12963:SF4">
    <property type="entry name" value="ACTIVATING SIGNAL COINTEGRATOR 1"/>
    <property type="match status" value="1"/>
</dbReference>
<dbReference type="Proteomes" id="UP000075884">
    <property type="component" value="Unassembled WGS sequence"/>
</dbReference>
<feature type="coiled-coil region" evidence="1">
    <location>
        <begin position="250"/>
        <end position="277"/>
    </location>
</feature>